<evidence type="ECO:0000313" key="1">
    <source>
        <dbReference type="EMBL" id="SVD88193.1"/>
    </source>
</evidence>
<gene>
    <name evidence="1" type="ORF">METZ01_LOCUS441047</name>
</gene>
<accession>A0A382YYC8</accession>
<organism evidence="1">
    <name type="scientific">marine metagenome</name>
    <dbReference type="NCBI Taxonomy" id="408172"/>
    <lineage>
        <taxon>unclassified sequences</taxon>
        <taxon>metagenomes</taxon>
        <taxon>ecological metagenomes</taxon>
    </lineage>
</organism>
<protein>
    <submittedName>
        <fullName evidence="1">Uncharacterized protein</fullName>
    </submittedName>
</protein>
<proteinExistence type="predicted"/>
<sequence>MSMLVIAYAELNMEQAVIKMIL</sequence>
<reference evidence="1" key="1">
    <citation type="submission" date="2018-05" db="EMBL/GenBank/DDBJ databases">
        <authorList>
            <person name="Lanie J.A."/>
            <person name="Ng W.-L."/>
            <person name="Kazmierczak K.M."/>
            <person name="Andrzejewski T.M."/>
            <person name="Davidsen T.M."/>
            <person name="Wayne K.J."/>
            <person name="Tettelin H."/>
            <person name="Glass J.I."/>
            <person name="Rusch D."/>
            <person name="Podicherti R."/>
            <person name="Tsui H.-C.T."/>
            <person name="Winkler M.E."/>
        </authorList>
    </citation>
    <scope>NUCLEOTIDE SEQUENCE</scope>
</reference>
<dbReference type="AlphaFoldDB" id="A0A382YYC8"/>
<name>A0A382YYC8_9ZZZZ</name>
<dbReference type="EMBL" id="UINC01179488">
    <property type="protein sequence ID" value="SVD88193.1"/>
    <property type="molecule type" value="Genomic_DNA"/>
</dbReference>